<sequence length="134" mass="14787">MMPSTSGYNLRPNTKVESQPSSEKRIQQGEPVRSRGNREQHYSPYAEEQRRPGGRSTKSRRGQQQHCQERTGANSSKIPRVIAFFSQPDPSAGIPASSALANDPPRPTCDSRGNAPGFRASYDFAGPAHTKFRT</sequence>
<feature type="compositionally biased region" description="Polar residues" evidence="1">
    <location>
        <begin position="1"/>
        <end position="21"/>
    </location>
</feature>
<evidence type="ECO:0000313" key="2">
    <source>
        <dbReference type="EMBL" id="GFY40181.1"/>
    </source>
</evidence>
<feature type="region of interest" description="Disordered" evidence="1">
    <location>
        <begin position="1"/>
        <end position="134"/>
    </location>
</feature>
<protein>
    <submittedName>
        <fullName evidence="2">Uncharacterized protein</fullName>
    </submittedName>
</protein>
<evidence type="ECO:0000313" key="3">
    <source>
        <dbReference type="Proteomes" id="UP000886998"/>
    </source>
</evidence>
<dbReference type="AlphaFoldDB" id="A0A8X6WUS0"/>
<accession>A0A8X6WUS0</accession>
<dbReference type="Proteomes" id="UP000886998">
    <property type="component" value="Unassembled WGS sequence"/>
</dbReference>
<evidence type="ECO:0000256" key="1">
    <source>
        <dbReference type="SAM" id="MobiDB-lite"/>
    </source>
</evidence>
<organism evidence="2 3">
    <name type="scientific">Trichonephila inaurata madagascariensis</name>
    <dbReference type="NCBI Taxonomy" id="2747483"/>
    <lineage>
        <taxon>Eukaryota</taxon>
        <taxon>Metazoa</taxon>
        <taxon>Ecdysozoa</taxon>
        <taxon>Arthropoda</taxon>
        <taxon>Chelicerata</taxon>
        <taxon>Arachnida</taxon>
        <taxon>Araneae</taxon>
        <taxon>Araneomorphae</taxon>
        <taxon>Entelegynae</taxon>
        <taxon>Araneoidea</taxon>
        <taxon>Nephilidae</taxon>
        <taxon>Trichonephila</taxon>
        <taxon>Trichonephila inaurata</taxon>
    </lineage>
</organism>
<reference evidence="2" key="1">
    <citation type="submission" date="2020-08" db="EMBL/GenBank/DDBJ databases">
        <title>Multicomponent nature underlies the extraordinary mechanical properties of spider dragline silk.</title>
        <authorList>
            <person name="Kono N."/>
            <person name="Nakamura H."/>
            <person name="Mori M."/>
            <person name="Yoshida Y."/>
            <person name="Ohtoshi R."/>
            <person name="Malay A.D."/>
            <person name="Moran D.A.P."/>
            <person name="Tomita M."/>
            <person name="Numata K."/>
            <person name="Arakawa K."/>
        </authorList>
    </citation>
    <scope>NUCLEOTIDE SEQUENCE</scope>
</reference>
<keyword evidence="3" id="KW-1185">Reference proteome</keyword>
<feature type="compositionally biased region" description="Basic and acidic residues" evidence="1">
    <location>
        <begin position="22"/>
        <end position="51"/>
    </location>
</feature>
<proteinExistence type="predicted"/>
<comment type="caution">
    <text evidence="2">The sequence shown here is derived from an EMBL/GenBank/DDBJ whole genome shotgun (WGS) entry which is preliminary data.</text>
</comment>
<name>A0A8X6WUS0_9ARAC</name>
<gene>
    <name evidence="2" type="ORF">TNIN_425031</name>
</gene>
<dbReference type="EMBL" id="BMAV01001746">
    <property type="protein sequence ID" value="GFY40181.1"/>
    <property type="molecule type" value="Genomic_DNA"/>
</dbReference>
<feature type="compositionally biased region" description="Polar residues" evidence="1">
    <location>
        <begin position="64"/>
        <end position="77"/>
    </location>
</feature>